<gene>
    <name evidence="6" type="ORF">TRFO_41308</name>
</gene>
<keyword evidence="5" id="KW-1133">Transmembrane helix</keyword>
<dbReference type="PRINTS" id="PR00728">
    <property type="entry name" value="SIGNALPTASE"/>
</dbReference>
<evidence type="ECO:0000313" key="6">
    <source>
        <dbReference type="EMBL" id="OHT17077.1"/>
    </source>
</evidence>
<dbReference type="CDD" id="cd06530">
    <property type="entry name" value="S26_SPase_I"/>
    <property type="match status" value="1"/>
</dbReference>
<dbReference type="NCBIfam" id="TIGR02228">
    <property type="entry name" value="sigpep_I_arch"/>
    <property type="match status" value="1"/>
</dbReference>
<keyword evidence="5" id="KW-0472">Membrane</keyword>
<reference evidence="6" key="1">
    <citation type="submission" date="2016-10" db="EMBL/GenBank/DDBJ databases">
        <authorList>
            <person name="Benchimol M."/>
            <person name="Almeida L.G."/>
            <person name="Vasconcelos A.T."/>
            <person name="Perreira-Neves A."/>
            <person name="Rosa I.A."/>
            <person name="Tasca T."/>
            <person name="Bogo M.R."/>
            <person name="de Souza W."/>
        </authorList>
    </citation>
    <scope>NUCLEOTIDE SEQUENCE [LARGE SCALE GENOMIC DNA]</scope>
    <source>
        <strain evidence="6">K</strain>
    </source>
</reference>
<comment type="function">
    <text evidence="4">Catalytic component of the signal peptidase complex (SPC) which catalyzes the cleavage of N-terminal signal sequences from nascent proteins as they are translocated into the lumen of the endoplasmic reticulum. Specifically cleaves N-terminal signal peptides that contain a hydrophobic alpha-helix (h-region) shorter than 18-20 amino acids.</text>
</comment>
<evidence type="ECO:0000256" key="3">
    <source>
        <dbReference type="ARBA" id="ARBA00021755"/>
    </source>
</evidence>
<evidence type="ECO:0000256" key="5">
    <source>
        <dbReference type="SAM" id="Phobius"/>
    </source>
</evidence>
<evidence type="ECO:0000313" key="7">
    <source>
        <dbReference type="Proteomes" id="UP000179807"/>
    </source>
</evidence>
<proteinExistence type="predicted"/>
<dbReference type="OrthoDB" id="10257561at2759"/>
<comment type="subcellular location">
    <subcellularLocation>
        <location evidence="1">Endoplasmic reticulum membrane</location>
        <topology evidence="1">Single-pass type II membrane protein</topology>
    </subcellularLocation>
</comment>
<name>A0A1J4L566_9EUKA</name>
<evidence type="ECO:0000256" key="2">
    <source>
        <dbReference type="ARBA" id="ARBA00019685"/>
    </source>
</evidence>
<dbReference type="EMBL" id="MLAK01000040">
    <property type="protein sequence ID" value="OHT17077.1"/>
    <property type="molecule type" value="Genomic_DNA"/>
</dbReference>
<evidence type="ECO:0000256" key="1">
    <source>
        <dbReference type="ARBA" id="ARBA00004648"/>
    </source>
</evidence>
<protein>
    <recommendedName>
        <fullName evidence="2">Signal peptidase complex catalytic subunit SEC11</fullName>
    </recommendedName>
    <alternativeName>
        <fullName evidence="3">Signal peptidase complex catalytic subunit sec11</fullName>
    </alternativeName>
</protein>
<dbReference type="GO" id="GO:0006465">
    <property type="term" value="P:signal peptide processing"/>
    <property type="evidence" value="ECO:0007669"/>
    <property type="project" value="InterPro"/>
</dbReference>
<keyword evidence="7" id="KW-1185">Reference proteome</keyword>
<dbReference type="AlphaFoldDB" id="A0A1J4L566"/>
<comment type="caution">
    <text evidence="6">The sequence shown here is derived from an EMBL/GenBank/DDBJ whole genome shotgun (WGS) entry which is preliminary data.</text>
</comment>
<dbReference type="InterPro" id="IPR019533">
    <property type="entry name" value="Peptidase_S26"/>
</dbReference>
<dbReference type="GeneID" id="94848402"/>
<dbReference type="Proteomes" id="UP000179807">
    <property type="component" value="Unassembled WGS sequence"/>
</dbReference>
<accession>A0A1J4L566</accession>
<dbReference type="VEuPathDB" id="TrichDB:TRFO_41308"/>
<dbReference type="InterPro" id="IPR001733">
    <property type="entry name" value="Peptidase_S26B"/>
</dbReference>
<dbReference type="GO" id="GO:0005787">
    <property type="term" value="C:signal peptidase complex"/>
    <property type="evidence" value="ECO:0007669"/>
    <property type="project" value="TreeGrafter"/>
</dbReference>
<evidence type="ECO:0000256" key="4">
    <source>
        <dbReference type="ARBA" id="ARBA00045533"/>
    </source>
</evidence>
<feature type="transmembrane region" description="Helical" evidence="5">
    <location>
        <begin position="28"/>
        <end position="49"/>
    </location>
</feature>
<sequence>MPKKESALRRFFFGDGIHSSFLSLFRRIVSVANMVLSSALIWMIFVLIFRNNMPLVVVLSDSMKPDFQRGDLLLATGQTWKHVFPIGQVCAYNIKTSPVPIVHRMIETHVSGNSKLILTKGDNNPEPDNWLYRGEEFYFNDKVETKLEGVLPFVGWISILVKEDKRVSILFIAFLIYTSFRNPD</sequence>
<dbReference type="PANTHER" id="PTHR10806:SF6">
    <property type="entry name" value="SIGNAL PEPTIDASE COMPLEX CATALYTIC SUBUNIT SEC11"/>
    <property type="match status" value="1"/>
</dbReference>
<keyword evidence="5" id="KW-0812">Transmembrane</keyword>
<dbReference type="RefSeq" id="XP_068370213.1">
    <property type="nucleotide sequence ID" value="XM_068513698.1"/>
</dbReference>
<dbReference type="GO" id="GO:0004252">
    <property type="term" value="F:serine-type endopeptidase activity"/>
    <property type="evidence" value="ECO:0007669"/>
    <property type="project" value="InterPro"/>
</dbReference>
<organism evidence="6 7">
    <name type="scientific">Tritrichomonas foetus</name>
    <dbReference type="NCBI Taxonomy" id="1144522"/>
    <lineage>
        <taxon>Eukaryota</taxon>
        <taxon>Metamonada</taxon>
        <taxon>Parabasalia</taxon>
        <taxon>Tritrichomonadida</taxon>
        <taxon>Tritrichomonadidae</taxon>
        <taxon>Tritrichomonas</taxon>
    </lineage>
</organism>
<dbReference type="PANTHER" id="PTHR10806">
    <property type="entry name" value="SIGNAL PEPTIDASE COMPLEX CATALYTIC SUBUNIT SEC11"/>
    <property type="match status" value="1"/>
</dbReference>